<sequence length="137" mass="15024">MPDTRLRSIEMSCPPDDVDTVHDILQSVWDDHAEVSLRDRISFETALIELTSNVMRHADAGAGVLCRLDLTVSADSLEATLTDSGQPGDVRLGAAELPDELAESGRGLPLINALVDVVEYGRGDDHNRWYIARKLAR</sequence>
<feature type="domain" description="Histidine kinase/HSP90-like ATPase" evidence="1">
    <location>
        <begin position="15"/>
        <end position="127"/>
    </location>
</feature>
<dbReference type="Proteomes" id="UP001321498">
    <property type="component" value="Chromosome"/>
</dbReference>
<evidence type="ECO:0000313" key="2">
    <source>
        <dbReference type="EMBL" id="BDZ44822.1"/>
    </source>
</evidence>
<protein>
    <recommendedName>
        <fullName evidence="1">Histidine kinase/HSP90-like ATPase domain-containing protein</fullName>
    </recommendedName>
</protein>
<dbReference type="InterPro" id="IPR003594">
    <property type="entry name" value="HATPase_dom"/>
</dbReference>
<keyword evidence="3" id="KW-1185">Reference proteome</keyword>
<dbReference type="CDD" id="cd16936">
    <property type="entry name" value="HATPase_RsbW-like"/>
    <property type="match status" value="1"/>
</dbReference>
<name>A0ABN6XM14_9MICO</name>
<dbReference type="Gene3D" id="3.30.565.10">
    <property type="entry name" value="Histidine kinase-like ATPase, C-terminal domain"/>
    <property type="match status" value="1"/>
</dbReference>
<evidence type="ECO:0000259" key="1">
    <source>
        <dbReference type="Pfam" id="PF13581"/>
    </source>
</evidence>
<dbReference type="Pfam" id="PF13581">
    <property type="entry name" value="HATPase_c_2"/>
    <property type="match status" value="1"/>
</dbReference>
<dbReference type="EMBL" id="AP027731">
    <property type="protein sequence ID" value="BDZ44822.1"/>
    <property type="molecule type" value="Genomic_DNA"/>
</dbReference>
<gene>
    <name evidence="2" type="ORF">GCM10025866_07310</name>
</gene>
<reference evidence="3" key="1">
    <citation type="journal article" date="2019" name="Int. J. Syst. Evol. Microbiol.">
        <title>The Global Catalogue of Microorganisms (GCM) 10K type strain sequencing project: providing services to taxonomists for standard genome sequencing and annotation.</title>
        <authorList>
            <consortium name="The Broad Institute Genomics Platform"/>
            <consortium name="The Broad Institute Genome Sequencing Center for Infectious Disease"/>
            <person name="Wu L."/>
            <person name="Ma J."/>
        </authorList>
    </citation>
    <scope>NUCLEOTIDE SEQUENCE [LARGE SCALE GENOMIC DNA]</scope>
    <source>
        <strain evidence="3">NBRC 108725</strain>
    </source>
</reference>
<organism evidence="2 3">
    <name type="scientific">Naasia aerilata</name>
    <dbReference type="NCBI Taxonomy" id="1162966"/>
    <lineage>
        <taxon>Bacteria</taxon>
        <taxon>Bacillati</taxon>
        <taxon>Actinomycetota</taxon>
        <taxon>Actinomycetes</taxon>
        <taxon>Micrococcales</taxon>
        <taxon>Microbacteriaceae</taxon>
        <taxon>Naasia</taxon>
    </lineage>
</organism>
<dbReference type="RefSeq" id="WP_286278235.1">
    <property type="nucleotide sequence ID" value="NZ_AP027731.1"/>
</dbReference>
<accession>A0ABN6XM14</accession>
<dbReference type="SUPFAM" id="SSF55874">
    <property type="entry name" value="ATPase domain of HSP90 chaperone/DNA topoisomerase II/histidine kinase"/>
    <property type="match status" value="1"/>
</dbReference>
<evidence type="ECO:0000313" key="3">
    <source>
        <dbReference type="Proteomes" id="UP001321498"/>
    </source>
</evidence>
<proteinExistence type="predicted"/>
<dbReference type="InterPro" id="IPR036890">
    <property type="entry name" value="HATPase_C_sf"/>
</dbReference>